<dbReference type="Gene3D" id="4.10.365.10">
    <property type="entry name" value="p27"/>
    <property type="match status" value="1"/>
</dbReference>
<dbReference type="GO" id="GO:0000082">
    <property type="term" value="P:G1/S transition of mitotic cell cycle"/>
    <property type="evidence" value="ECO:0007669"/>
    <property type="project" value="TreeGrafter"/>
</dbReference>
<evidence type="ECO:0000256" key="13">
    <source>
        <dbReference type="ARBA" id="ARBA00031903"/>
    </source>
</evidence>
<evidence type="ECO:0000256" key="1">
    <source>
        <dbReference type="ARBA" id="ARBA00004123"/>
    </source>
</evidence>
<dbReference type="Proteomes" id="UP000472270">
    <property type="component" value="Unassembled WGS sequence"/>
</dbReference>
<evidence type="ECO:0000256" key="6">
    <source>
        <dbReference type="ARBA" id="ARBA00022490"/>
    </source>
</evidence>
<gene>
    <name evidence="18" type="primary">LOC107745109</name>
</gene>
<feature type="domain" description="Cyclin-dependent kinase inhibitor" evidence="17">
    <location>
        <begin position="31"/>
        <end position="79"/>
    </location>
</feature>
<keyword evidence="6" id="KW-0963">Cytoplasm</keyword>
<evidence type="ECO:0000256" key="8">
    <source>
        <dbReference type="ARBA" id="ARBA00022753"/>
    </source>
</evidence>
<dbReference type="PANTHER" id="PTHR10265">
    <property type="entry name" value="CYCLIN-DEPENDENT KINASE INHIBITOR 1"/>
    <property type="match status" value="1"/>
</dbReference>
<dbReference type="GO" id="GO:0045930">
    <property type="term" value="P:negative regulation of mitotic cell cycle"/>
    <property type="evidence" value="ECO:0007669"/>
    <property type="project" value="TreeGrafter"/>
</dbReference>
<dbReference type="GO" id="GO:0005634">
    <property type="term" value="C:nucleus"/>
    <property type="evidence" value="ECO:0007669"/>
    <property type="project" value="UniProtKB-SubCell"/>
</dbReference>
<comment type="function">
    <text evidence="15">Important regulator of cell cycle progression. Inhibits the kinase activity of CDK2 bound to cyclin A, but has little inhibitory activity on CDK2 bound to SPDYA. Involved in G1 arrest. Potent inhibitor of cyclin E- and cyclin A-CDK2 complexes. Forms a complex with cyclin type D-CDK4 complexes and is involved in the assembly, stability, and modulation of CCND1-CDK4 complex activation. Acts either as an inhibitor or an activator of cyclin type D-CDK4 complexes depending on its phosphorylation state and/or stoichometry.</text>
</comment>
<comment type="subcellular location">
    <subcellularLocation>
        <location evidence="3">Cytoplasm</location>
    </subcellularLocation>
    <subcellularLocation>
        <location evidence="2">Endosome</location>
    </subcellularLocation>
    <subcellularLocation>
        <location evidence="1">Nucleus</location>
    </subcellularLocation>
</comment>
<reference evidence="18" key="2">
    <citation type="submission" date="2025-09" db="UniProtKB">
        <authorList>
            <consortium name="Ensembl"/>
        </authorList>
    </citation>
    <scope>IDENTIFICATION</scope>
</reference>
<evidence type="ECO:0000256" key="5">
    <source>
        <dbReference type="ARBA" id="ARBA00014547"/>
    </source>
</evidence>
<evidence type="ECO:0000256" key="16">
    <source>
        <dbReference type="SAM" id="MobiDB-lite"/>
    </source>
</evidence>
<evidence type="ECO:0000313" key="18">
    <source>
        <dbReference type="Ensembl" id="ENSSRHP00000074868.1"/>
    </source>
</evidence>
<dbReference type="Ensembl" id="ENSSRHT00000076906.1">
    <property type="protein sequence ID" value="ENSSRHP00000074868.1"/>
    <property type="gene ID" value="ENSSRHG00000037190.1"/>
</dbReference>
<protein>
    <recommendedName>
        <fullName evidence="5">Cyclin-dependent kinase inhibitor 1B</fullName>
    </recommendedName>
    <alternativeName>
        <fullName evidence="14">Cyclin-dependent kinase inhibitor p27</fullName>
    </alternativeName>
    <alternativeName>
        <fullName evidence="13">p27Kip1</fullName>
    </alternativeName>
</protein>
<keyword evidence="12" id="KW-0131">Cell cycle</keyword>
<feature type="compositionally biased region" description="Polar residues" evidence="16">
    <location>
        <begin position="1"/>
        <end position="11"/>
    </location>
</feature>
<feature type="region of interest" description="Disordered" evidence="16">
    <location>
        <begin position="1"/>
        <end position="27"/>
    </location>
</feature>
<evidence type="ECO:0000259" key="17">
    <source>
        <dbReference type="Pfam" id="PF02234"/>
    </source>
</evidence>
<keyword evidence="10" id="KW-0649">Protein kinase inhibitor</keyword>
<evidence type="ECO:0000256" key="14">
    <source>
        <dbReference type="ARBA" id="ARBA00031925"/>
    </source>
</evidence>
<dbReference type="Pfam" id="PF02234">
    <property type="entry name" value="CDI"/>
    <property type="match status" value="1"/>
</dbReference>
<accession>A0A673LG69</accession>
<evidence type="ECO:0000256" key="2">
    <source>
        <dbReference type="ARBA" id="ARBA00004177"/>
    </source>
</evidence>
<organism evidence="18 19">
    <name type="scientific">Sinocyclocheilus rhinocerous</name>
    <dbReference type="NCBI Taxonomy" id="307959"/>
    <lineage>
        <taxon>Eukaryota</taxon>
        <taxon>Metazoa</taxon>
        <taxon>Chordata</taxon>
        <taxon>Craniata</taxon>
        <taxon>Vertebrata</taxon>
        <taxon>Euteleostomi</taxon>
        <taxon>Actinopterygii</taxon>
        <taxon>Neopterygii</taxon>
        <taxon>Teleostei</taxon>
        <taxon>Ostariophysi</taxon>
        <taxon>Cypriniformes</taxon>
        <taxon>Cyprinidae</taxon>
        <taxon>Cyprininae</taxon>
        <taxon>Sinocyclocheilus</taxon>
    </lineage>
</organism>
<evidence type="ECO:0000256" key="3">
    <source>
        <dbReference type="ARBA" id="ARBA00004496"/>
    </source>
</evidence>
<keyword evidence="11" id="KW-0539">Nucleus</keyword>
<evidence type="ECO:0000256" key="4">
    <source>
        <dbReference type="ARBA" id="ARBA00006726"/>
    </source>
</evidence>
<evidence type="ECO:0000256" key="12">
    <source>
        <dbReference type="ARBA" id="ARBA00023306"/>
    </source>
</evidence>
<keyword evidence="7" id="KW-0597">Phosphoprotein</keyword>
<evidence type="ECO:0000256" key="7">
    <source>
        <dbReference type="ARBA" id="ARBA00022553"/>
    </source>
</evidence>
<keyword evidence="8" id="KW-0967">Endosome</keyword>
<dbReference type="GO" id="GO:0004861">
    <property type="term" value="F:cyclin-dependent protein serine/threonine kinase inhibitor activity"/>
    <property type="evidence" value="ECO:0007669"/>
    <property type="project" value="InterPro"/>
</dbReference>
<evidence type="ECO:0000256" key="11">
    <source>
        <dbReference type="ARBA" id="ARBA00023242"/>
    </source>
</evidence>
<name>A0A673LG69_9TELE</name>
<dbReference type="AlphaFoldDB" id="A0A673LG69"/>
<evidence type="ECO:0000256" key="10">
    <source>
        <dbReference type="ARBA" id="ARBA00023013"/>
    </source>
</evidence>
<keyword evidence="19" id="KW-1185">Reference proteome</keyword>
<comment type="similarity">
    <text evidence="4">Belongs to the CDI family.</text>
</comment>
<reference evidence="18" key="1">
    <citation type="submission" date="2025-08" db="UniProtKB">
        <authorList>
            <consortium name="Ensembl"/>
        </authorList>
    </citation>
    <scope>IDENTIFICATION</scope>
</reference>
<dbReference type="GO" id="GO:0051087">
    <property type="term" value="F:protein-folding chaperone binding"/>
    <property type="evidence" value="ECO:0007669"/>
    <property type="project" value="TreeGrafter"/>
</dbReference>
<dbReference type="GO" id="GO:0005768">
    <property type="term" value="C:endosome"/>
    <property type="evidence" value="ECO:0007669"/>
    <property type="project" value="UniProtKB-SubCell"/>
</dbReference>
<keyword evidence="9" id="KW-0832">Ubl conjugation</keyword>
<sequence length="184" mass="20879">MSNVRLSNGSPTLERMEARLSDQPKPSACRNLFGPVDHEELKKDFQRQLKAMEDASADAWNFDFSTHTPHTDGRYQWDALDIRSVPGFYSRSVRAKGSDLHMCSSGNNIDKNVDVNGNHDCRVTEQSAETPEKDREQRKRSSCLGLKLIAVGLMTSVLAERKIFLGGETDERMEERVENKTYQL</sequence>
<evidence type="ECO:0000313" key="19">
    <source>
        <dbReference type="Proteomes" id="UP000472270"/>
    </source>
</evidence>
<dbReference type="InterPro" id="IPR003175">
    <property type="entry name" value="CDI_dom"/>
</dbReference>
<dbReference type="InterPro" id="IPR044898">
    <property type="entry name" value="CDI_dom_sf"/>
</dbReference>
<proteinExistence type="inferred from homology"/>
<evidence type="ECO:0000256" key="9">
    <source>
        <dbReference type="ARBA" id="ARBA00022843"/>
    </source>
</evidence>
<dbReference type="PANTHER" id="PTHR10265:SF9">
    <property type="entry name" value="CYCLIN-DEPENDENT KINASE INHIBITOR 1B"/>
    <property type="match status" value="1"/>
</dbReference>
<dbReference type="GO" id="GO:0008285">
    <property type="term" value="P:negative regulation of cell population proliferation"/>
    <property type="evidence" value="ECO:0007669"/>
    <property type="project" value="TreeGrafter"/>
</dbReference>
<evidence type="ECO:0000256" key="15">
    <source>
        <dbReference type="ARBA" id="ARBA00045727"/>
    </source>
</evidence>